<evidence type="ECO:0000256" key="2">
    <source>
        <dbReference type="SAM" id="Phobius"/>
    </source>
</evidence>
<feature type="transmembrane region" description="Helical" evidence="2">
    <location>
        <begin position="38"/>
        <end position="59"/>
    </location>
</feature>
<dbReference type="PANTHER" id="PTHR10943:SF2">
    <property type="entry name" value="26S PROTEASOME NON-ATPASE REGULATORY SUBUNIT 1"/>
    <property type="match status" value="1"/>
</dbReference>
<dbReference type="Pfam" id="PF18004">
    <property type="entry name" value="RPN2_C"/>
    <property type="match status" value="1"/>
</dbReference>
<dbReference type="EMBL" id="CAKOAT010598488">
    <property type="protein sequence ID" value="CAH8384076.1"/>
    <property type="molecule type" value="Genomic_DNA"/>
</dbReference>
<organism evidence="4 5">
    <name type="scientific">Eruca vesicaria subsp. sativa</name>
    <name type="common">Garden rocket</name>
    <name type="synonym">Eruca sativa</name>
    <dbReference type="NCBI Taxonomy" id="29727"/>
    <lineage>
        <taxon>Eukaryota</taxon>
        <taxon>Viridiplantae</taxon>
        <taxon>Streptophyta</taxon>
        <taxon>Embryophyta</taxon>
        <taxon>Tracheophyta</taxon>
        <taxon>Spermatophyta</taxon>
        <taxon>Magnoliopsida</taxon>
        <taxon>eudicotyledons</taxon>
        <taxon>Gunneridae</taxon>
        <taxon>Pentapetalae</taxon>
        <taxon>rosids</taxon>
        <taxon>malvids</taxon>
        <taxon>Brassicales</taxon>
        <taxon>Brassicaceae</taxon>
        <taxon>Brassiceae</taxon>
        <taxon>Eruca</taxon>
    </lineage>
</organism>
<name>A0ABC8LKC3_ERUVS</name>
<sequence length="126" mass="13891">MALVMVQISEGSNSRVGAFRRQLEKIIIDKHEDTMSKMGAILAFGILDAGGMIVTIRLLSKTKHDKVTAVIGLNWLNMTNLAFSPATFIGSNYDLMIPKFEFMSHAKPSLFEYQKPTTVPTSNIAA</sequence>
<gene>
    <name evidence="4" type="ORF">ERUC_LOCUS36559</name>
</gene>
<dbReference type="PANTHER" id="PTHR10943">
    <property type="entry name" value="26S PROTEASOME NON-ATPASE REGULATORY SUBUNIT"/>
    <property type="match status" value="1"/>
</dbReference>
<proteinExistence type="predicted"/>
<dbReference type="InterPro" id="IPR040623">
    <property type="entry name" value="RPN2_C"/>
</dbReference>
<dbReference type="AlphaFoldDB" id="A0ABC8LKC3"/>
<keyword evidence="5" id="KW-1185">Reference proteome</keyword>
<evidence type="ECO:0000259" key="3">
    <source>
        <dbReference type="Pfam" id="PF18004"/>
    </source>
</evidence>
<dbReference type="Proteomes" id="UP001642260">
    <property type="component" value="Unassembled WGS sequence"/>
</dbReference>
<evidence type="ECO:0000313" key="4">
    <source>
        <dbReference type="EMBL" id="CAH8384076.1"/>
    </source>
</evidence>
<feature type="domain" description="26S proteasome regulatory subunit RPN2 C-terminal" evidence="3">
    <location>
        <begin position="87"/>
        <end position="122"/>
    </location>
</feature>
<reference evidence="4 5" key="1">
    <citation type="submission" date="2022-03" db="EMBL/GenBank/DDBJ databases">
        <authorList>
            <person name="Macdonald S."/>
            <person name="Ahmed S."/>
            <person name="Newling K."/>
        </authorList>
    </citation>
    <scope>NUCLEOTIDE SEQUENCE [LARGE SCALE GENOMIC DNA]</scope>
</reference>
<accession>A0ABC8LKC3</accession>
<comment type="caution">
    <text evidence="4">The sequence shown here is derived from an EMBL/GenBank/DDBJ whole genome shotgun (WGS) entry which is preliminary data.</text>
</comment>
<keyword evidence="2" id="KW-1133">Transmembrane helix</keyword>
<evidence type="ECO:0000256" key="1">
    <source>
        <dbReference type="ARBA" id="ARBA00022737"/>
    </source>
</evidence>
<dbReference type="Gene3D" id="1.25.10.10">
    <property type="entry name" value="Leucine-rich Repeat Variant"/>
    <property type="match status" value="1"/>
</dbReference>
<evidence type="ECO:0000313" key="5">
    <source>
        <dbReference type="Proteomes" id="UP001642260"/>
    </source>
</evidence>
<protein>
    <recommendedName>
        <fullName evidence="3">26S proteasome regulatory subunit RPN2 C-terminal domain-containing protein</fullName>
    </recommendedName>
</protein>
<dbReference type="InterPro" id="IPR011989">
    <property type="entry name" value="ARM-like"/>
</dbReference>
<keyword evidence="1" id="KW-0677">Repeat</keyword>
<keyword evidence="2" id="KW-0812">Transmembrane</keyword>
<keyword evidence="2" id="KW-0472">Membrane</keyword>